<name>Q2GQ82_CHAGB</name>
<comment type="subcellular location">
    <subcellularLocation>
        <location evidence="1">Membrane</location>
        <topology evidence="1">Multi-pass membrane protein</topology>
    </subcellularLocation>
</comment>
<protein>
    <recommendedName>
        <fullName evidence="8">Rhodopsin domain-containing protein</fullName>
    </recommendedName>
</protein>
<feature type="transmembrane region" description="Helical" evidence="7">
    <location>
        <begin position="272"/>
        <end position="295"/>
    </location>
</feature>
<comment type="similarity">
    <text evidence="5">Belongs to the SAT4 family.</text>
</comment>
<feature type="transmembrane region" description="Helical" evidence="7">
    <location>
        <begin position="80"/>
        <end position="99"/>
    </location>
</feature>
<dbReference type="InterPro" id="IPR052337">
    <property type="entry name" value="SAT4-like"/>
</dbReference>
<dbReference type="InParanoid" id="Q2GQ82"/>
<evidence type="ECO:0000256" key="6">
    <source>
        <dbReference type="SAM" id="MobiDB-lite"/>
    </source>
</evidence>
<evidence type="ECO:0000256" key="7">
    <source>
        <dbReference type="SAM" id="Phobius"/>
    </source>
</evidence>
<evidence type="ECO:0000313" key="10">
    <source>
        <dbReference type="Proteomes" id="UP000001056"/>
    </source>
</evidence>
<keyword evidence="3 7" id="KW-1133">Transmembrane helix</keyword>
<feature type="region of interest" description="Disordered" evidence="6">
    <location>
        <begin position="363"/>
        <end position="452"/>
    </location>
</feature>
<feature type="transmembrane region" description="Helical" evidence="7">
    <location>
        <begin position="307"/>
        <end position="330"/>
    </location>
</feature>
<keyword evidence="10" id="KW-1185">Reference proteome</keyword>
<dbReference type="Pfam" id="PF20684">
    <property type="entry name" value="Fung_rhodopsin"/>
    <property type="match status" value="1"/>
</dbReference>
<feature type="region of interest" description="Disordered" evidence="6">
    <location>
        <begin position="1"/>
        <end position="27"/>
    </location>
</feature>
<evidence type="ECO:0000259" key="8">
    <source>
        <dbReference type="Pfam" id="PF20684"/>
    </source>
</evidence>
<reference evidence="10" key="1">
    <citation type="journal article" date="2015" name="Genome Announc.">
        <title>Draft genome sequence of the cellulolytic fungus Chaetomium globosum.</title>
        <authorList>
            <person name="Cuomo C.A."/>
            <person name="Untereiner W.A."/>
            <person name="Ma L.-J."/>
            <person name="Grabherr M."/>
            <person name="Birren B.W."/>
        </authorList>
    </citation>
    <scope>NUCLEOTIDE SEQUENCE [LARGE SCALE GENOMIC DNA]</scope>
    <source>
        <strain evidence="10">ATCC 6205 / CBS 148.51 / DSM 1962 / NBRC 6347 / NRRL 1970</strain>
    </source>
</reference>
<organism evidence="9 10">
    <name type="scientific">Chaetomium globosum (strain ATCC 6205 / CBS 148.51 / DSM 1962 / NBRC 6347 / NRRL 1970)</name>
    <name type="common">Soil fungus</name>
    <dbReference type="NCBI Taxonomy" id="306901"/>
    <lineage>
        <taxon>Eukaryota</taxon>
        <taxon>Fungi</taxon>
        <taxon>Dikarya</taxon>
        <taxon>Ascomycota</taxon>
        <taxon>Pezizomycotina</taxon>
        <taxon>Sordariomycetes</taxon>
        <taxon>Sordariomycetidae</taxon>
        <taxon>Sordariales</taxon>
        <taxon>Chaetomiaceae</taxon>
        <taxon>Chaetomium</taxon>
    </lineage>
</organism>
<dbReference type="GeneID" id="4396184"/>
<evidence type="ECO:0000256" key="4">
    <source>
        <dbReference type="ARBA" id="ARBA00023136"/>
    </source>
</evidence>
<dbReference type="HOGENOM" id="CLU_028200_12_7_1"/>
<dbReference type="RefSeq" id="XP_001227799.1">
    <property type="nucleotide sequence ID" value="XM_001227798.1"/>
</dbReference>
<accession>Q2GQ82</accession>
<dbReference type="PANTHER" id="PTHR33048">
    <property type="entry name" value="PTH11-LIKE INTEGRAL MEMBRANE PROTEIN (AFU_ORTHOLOGUE AFUA_5G11245)"/>
    <property type="match status" value="1"/>
</dbReference>
<keyword evidence="4 7" id="KW-0472">Membrane</keyword>
<feature type="transmembrane region" description="Helical" evidence="7">
    <location>
        <begin position="155"/>
        <end position="177"/>
    </location>
</feature>
<evidence type="ECO:0000313" key="9">
    <source>
        <dbReference type="EMBL" id="EAQ83468.1"/>
    </source>
</evidence>
<keyword evidence="2 7" id="KW-0812">Transmembrane</keyword>
<feature type="domain" description="Rhodopsin" evidence="8">
    <location>
        <begin position="66"/>
        <end position="340"/>
    </location>
</feature>
<evidence type="ECO:0000256" key="2">
    <source>
        <dbReference type="ARBA" id="ARBA00022692"/>
    </source>
</evidence>
<dbReference type="Proteomes" id="UP000001056">
    <property type="component" value="Unassembled WGS sequence"/>
</dbReference>
<feature type="compositionally biased region" description="Basic and acidic residues" evidence="6">
    <location>
        <begin position="385"/>
        <end position="404"/>
    </location>
</feature>
<dbReference type="OrthoDB" id="5278984at2759"/>
<evidence type="ECO:0000256" key="3">
    <source>
        <dbReference type="ARBA" id="ARBA00022989"/>
    </source>
</evidence>
<proteinExistence type="inferred from homology"/>
<feature type="compositionally biased region" description="Basic and acidic residues" evidence="6">
    <location>
        <begin position="416"/>
        <end position="431"/>
    </location>
</feature>
<evidence type="ECO:0000256" key="5">
    <source>
        <dbReference type="ARBA" id="ARBA00038359"/>
    </source>
</evidence>
<dbReference type="VEuPathDB" id="FungiDB:CHGG_09872"/>
<dbReference type="PANTHER" id="PTHR33048:SF129">
    <property type="entry name" value="INTEGRAL MEMBRANE PROTEIN-RELATED"/>
    <property type="match status" value="1"/>
</dbReference>
<dbReference type="AlphaFoldDB" id="Q2GQ82"/>
<feature type="compositionally biased region" description="Low complexity" evidence="6">
    <location>
        <begin position="1"/>
        <end position="16"/>
    </location>
</feature>
<evidence type="ECO:0000256" key="1">
    <source>
        <dbReference type="ARBA" id="ARBA00004141"/>
    </source>
</evidence>
<dbReference type="EMBL" id="CH408035">
    <property type="protein sequence ID" value="EAQ83468.1"/>
    <property type="molecule type" value="Genomic_DNA"/>
</dbReference>
<dbReference type="InterPro" id="IPR049326">
    <property type="entry name" value="Rhodopsin_dom_fungi"/>
</dbReference>
<feature type="transmembrane region" description="Helical" evidence="7">
    <location>
        <begin position="47"/>
        <end position="68"/>
    </location>
</feature>
<dbReference type="eggNOG" id="ENOG502SQ37">
    <property type="taxonomic scope" value="Eukaryota"/>
</dbReference>
<gene>
    <name evidence="9" type="ORF">CHGG_09872</name>
</gene>
<sequence length="452" mass="48528">MSSATSAAAPAATGAPPMGPGGPGSNGTAEAIPGVPISDRAAYLAQVYIGVSSVLLLLCVITFVTRIYQRVRPVWKAGLDDYFIVAGFVCLPLLTIPIITPEARETAIAIAQPANHPLANQALTIADYAMLMPMMVPQPGMLSFEKSYEAGKNSWLAISVWGLSMTCIKVSIALTLLRIQGKERGWRIFLYTIMAVQAIYGIGNTLFNLAIACQPLEAAWNPFLPGGKCVSYEVMRGVSNLGSSINITTDVLLSLSPATFLRKLNRPLRERIFVCVLMGMGLFASVFSIIKTVIVKDWGDPTAAVDFWAMGVSISTFTVLEQLLGVLAACVPAMKGIFQRCLGAMGVSLTENKSQQQRYYIGRGGTGTGGMMSRTGGVDPTETYRSQKGEGYRPDQRFSRRGKEMDDDETCIDLPDLSRPESTKSAGDRSLSHSGQGDSRGHSVEQLPAHAV</sequence>
<dbReference type="OMA" id="EDYSMTI"/>
<dbReference type="GO" id="GO:0016020">
    <property type="term" value="C:membrane"/>
    <property type="evidence" value="ECO:0007669"/>
    <property type="project" value="UniProtKB-SubCell"/>
</dbReference>